<dbReference type="RefSeq" id="WP_102074933.1">
    <property type="nucleotide sequence ID" value="NZ_PDNW01000015.1"/>
</dbReference>
<dbReference type="OrthoDB" id="7349669at2"/>
<dbReference type="NCBIfam" id="TIGR03831">
    <property type="entry name" value="YgiT_finger"/>
    <property type="match status" value="1"/>
</dbReference>
<dbReference type="SMART" id="SM00530">
    <property type="entry name" value="HTH_XRE"/>
    <property type="match status" value="1"/>
</dbReference>
<keyword evidence="6" id="KW-1185">Reference proteome</keyword>
<dbReference type="NCBIfam" id="TIGR03830">
    <property type="entry name" value="CxxCG_CxxCG_HTH"/>
    <property type="match status" value="1"/>
</dbReference>
<dbReference type="GO" id="GO:0003677">
    <property type="term" value="F:DNA binding"/>
    <property type="evidence" value="ECO:0007669"/>
    <property type="project" value="UniProtKB-KW"/>
</dbReference>
<sequence>MKCPICGGAELIFTIRDLPYSYKGHNTTINGISGHHCPACDEFIPEQTEGERVSDEMLSFNRWVNEQAGLPQKVARVRKKLKLSQREASDIFGGGVNAFSRYERGYATPSVALVKLLDVLERHPDLLHEVRESKVDDVHFVHT</sequence>
<evidence type="ECO:0000256" key="1">
    <source>
        <dbReference type="ARBA" id="ARBA00023015"/>
    </source>
</evidence>
<dbReference type="InterPro" id="IPR022452">
    <property type="entry name" value="MqsA"/>
</dbReference>
<accession>A0A2N4U1A9</accession>
<evidence type="ECO:0000313" key="6">
    <source>
        <dbReference type="Proteomes" id="UP000234190"/>
    </source>
</evidence>
<comment type="caution">
    <text evidence="5">The sequence shown here is derived from an EMBL/GenBank/DDBJ whole genome shotgun (WGS) entry which is preliminary data.</text>
</comment>
<feature type="domain" description="HTH cro/C1-type" evidence="4">
    <location>
        <begin position="74"/>
        <end position="127"/>
    </location>
</feature>
<dbReference type="InterPro" id="IPR032758">
    <property type="entry name" value="MqsA/HigA-2"/>
</dbReference>
<keyword evidence="2" id="KW-0238">DNA-binding</keyword>
<dbReference type="InterPro" id="IPR010982">
    <property type="entry name" value="Lambda_DNA-bd_dom_sf"/>
</dbReference>
<gene>
    <name evidence="5" type="ORF">CR159_15760</name>
</gene>
<proteinExistence type="predicted"/>
<evidence type="ECO:0000313" key="5">
    <source>
        <dbReference type="EMBL" id="PLC48801.1"/>
    </source>
</evidence>
<dbReference type="SUPFAM" id="SSF47413">
    <property type="entry name" value="lambda repressor-like DNA-binding domains"/>
    <property type="match status" value="1"/>
</dbReference>
<dbReference type="Gene3D" id="3.10.20.860">
    <property type="match status" value="1"/>
</dbReference>
<dbReference type="EMBL" id="PDNW01000015">
    <property type="protein sequence ID" value="PLC48801.1"/>
    <property type="molecule type" value="Genomic_DNA"/>
</dbReference>
<evidence type="ECO:0000256" key="2">
    <source>
        <dbReference type="ARBA" id="ARBA00023125"/>
    </source>
</evidence>
<organism evidence="5 6">
    <name type="scientific">Pollutimonas subterranea</name>
    <dbReference type="NCBI Taxonomy" id="2045210"/>
    <lineage>
        <taxon>Bacteria</taxon>
        <taxon>Pseudomonadati</taxon>
        <taxon>Pseudomonadota</taxon>
        <taxon>Betaproteobacteria</taxon>
        <taxon>Burkholderiales</taxon>
        <taxon>Alcaligenaceae</taxon>
        <taxon>Pollutimonas</taxon>
    </lineage>
</organism>
<dbReference type="Gene3D" id="1.10.260.40">
    <property type="entry name" value="lambda repressor-like DNA-binding domains"/>
    <property type="match status" value="1"/>
</dbReference>
<dbReference type="InterPro" id="IPR052359">
    <property type="entry name" value="HTH-type_reg/antitoxin"/>
</dbReference>
<dbReference type="InterPro" id="IPR001387">
    <property type="entry name" value="Cro/C1-type_HTH"/>
</dbReference>
<evidence type="ECO:0000256" key="3">
    <source>
        <dbReference type="ARBA" id="ARBA00023163"/>
    </source>
</evidence>
<dbReference type="CDD" id="cd00093">
    <property type="entry name" value="HTH_XRE"/>
    <property type="match status" value="1"/>
</dbReference>
<dbReference type="AlphaFoldDB" id="A0A2N4U1A9"/>
<dbReference type="Proteomes" id="UP000234190">
    <property type="component" value="Unassembled WGS sequence"/>
</dbReference>
<dbReference type="InterPro" id="IPR022453">
    <property type="entry name" value="Znf_MqsA-type"/>
</dbReference>
<evidence type="ECO:0000259" key="4">
    <source>
        <dbReference type="PROSITE" id="PS50943"/>
    </source>
</evidence>
<dbReference type="PANTHER" id="PTHR36511:SF4">
    <property type="entry name" value="ANTITOXIN MQSA"/>
    <property type="match status" value="1"/>
</dbReference>
<dbReference type="Pfam" id="PF15731">
    <property type="entry name" value="MqsA_antitoxin"/>
    <property type="match status" value="1"/>
</dbReference>
<reference evidence="5 6" key="1">
    <citation type="submission" date="2017-10" db="EMBL/GenBank/DDBJ databases">
        <title>Two draft genome sequences of Pusillimonas sp. strains isolated from a nitrate- and radionuclide-contaminated groundwater in Russia.</title>
        <authorList>
            <person name="Grouzdev D.S."/>
            <person name="Tourova T.P."/>
            <person name="Goeva M.A."/>
            <person name="Babich T.L."/>
            <person name="Sokolova D.S."/>
            <person name="Abdullin R."/>
            <person name="Poltaraus A.B."/>
            <person name="Toshchakov S.V."/>
            <person name="Nazina T.N."/>
        </authorList>
    </citation>
    <scope>NUCLEOTIDE SEQUENCE [LARGE SCALE GENOMIC DNA]</scope>
    <source>
        <strain evidence="5 6">JR1/69-3-13</strain>
    </source>
</reference>
<dbReference type="PANTHER" id="PTHR36511">
    <property type="entry name" value="MERR FAMILY BACTERIAL REGULATORY PROTEIN"/>
    <property type="match status" value="1"/>
</dbReference>
<protein>
    <submittedName>
        <fullName evidence="5">Antitoxin</fullName>
    </submittedName>
</protein>
<keyword evidence="3" id="KW-0804">Transcription</keyword>
<dbReference type="PROSITE" id="PS50943">
    <property type="entry name" value="HTH_CROC1"/>
    <property type="match status" value="1"/>
</dbReference>
<keyword evidence="1" id="KW-0805">Transcription regulation</keyword>
<name>A0A2N4U1A9_9BURK</name>